<reference evidence="2 3" key="1">
    <citation type="submission" date="2018-01" db="EMBL/GenBank/DDBJ databases">
        <title>Complete genome sequence of Streptomyces lunaelactis MM109T, a Ferroverdin A producer isolated from cave moonmilk deposits.</title>
        <authorList>
            <person name="Naome A."/>
            <person name="Martinet L."/>
            <person name="Maciejewska M."/>
            <person name="Anderssen S."/>
            <person name="Adam D."/>
            <person name="Tenconi E."/>
            <person name="Deflandre B."/>
            <person name="Arguelles-Arias A."/>
            <person name="Calusinska M."/>
            <person name="Copieters W."/>
            <person name="Karim L."/>
            <person name="Hanikenne M."/>
            <person name="Baurain D."/>
            <person name="van Wezel G."/>
            <person name="Smargiasso N."/>
            <person name="de Pauw E."/>
            <person name="Delfosse P."/>
            <person name="Rigali S."/>
        </authorList>
    </citation>
    <scope>NUCLEOTIDE SEQUENCE [LARGE SCALE GENOMIC DNA]</scope>
    <source>
        <strain evidence="2 3">MM109</strain>
    </source>
</reference>
<dbReference type="Pfam" id="PF00535">
    <property type="entry name" value="Glycos_transf_2"/>
    <property type="match status" value="1"/>
</dbReference>
<sequence length="269" mass="28669">MVSVLPARPRWGTPHAPHLPRIAGGPGEEIPASLIRPPVDLELIVPAFNEERRLPGTIACTIDYLSGRPWTSAVVVVDNDSADCTLEALGAFGDAPVSTYVIGCSSHGRGAAVRRGIATSAARFVGFADADNATPIGTLDMVMALLSEAYGAVIASRRAPGAHYEIEQSALRRGGGWMFRRPAQLTLPDIADTQCGFKFFDGPLVRAIVSSCRIDGFAFDVELLARLSREGRAIIEVPVAWSDVPGSTFSARTDGLRSMADLLRIALSR</sequence>
<dbReference type="InterPro" id="IPR029044">
    <property type="entry name" value="Nucleotide-diphossugar_trans"/>
</dbReference>
<dbReference type="KEGG" id="slk:SLUN_02760"/>
<dbReference type="PANTHER" id="PTHR10859">
    <property type="entry name" value="GLYCOSYL TRANSFERASE"/>
    <property type="match status" value="1"/>
</dbReference>
<dbReference type="GO" id="GO:0006487">
    <property type="term" value="P:protein N-linked glycosylation"/>
    <property type="evidence" value="ECO:0007669"/>
    <property type="project" value="TreeGrafter"/>
</dbReference>
<evidence type="ECO:0000259" key="1">
    <source>
        <dbReference type="Pfam" id="PF00535"/>
    </source>
</evidence>
<name>A0A2R4SWQ2_9ACTN</name>
<dbReference type="Gene3D" id="3.90.550.10">
    <property type="entry name" value="Spore Coat Polysaccharide Biosynthesis Protein SpsA, Chain A"/>
    <property type="match status" value="1"/>
</dbReference>
<dbReference type="SUPFAM" id="SSF53448">
    <property type="entry name" value="Nucleotide-diphospho-sugar transferases"/>
    <property type="match status" value="1"/>
</dbReference>
<dbReference type="PANTHER" id="PTHR10859:SF91">
    <property type="entry name" value="DOLICHYL-PHOSPHATE BETA-GLUCOSYLTRANSFERASE"/>
    <property type="match status" value="1"/>
</dbReference>
<dbReference type="RefSeq" id="WP_108146997.1">
    <property type="nucleotide sequence ID" value="NZ_CP026304.1"/>
</dbReference>
<evidence type="ECO:0000313" key="2">
    <source>
        <dbReference type="EMBL" id="AVZ71305.1"/>
    </source>
</evidence>
<dbReference type="InterPro" id="IPR001173">
    <property type="entry name" value="Glyco_trans_2-like"/>
</dbReference>
<gene>
    <name evidence="2" type="ORF">SLUN_02760</name>
</gene>
<protein>
    <submittedName>
        <fullName evidence="2">Glycosyl transferase family 2</fullName>
    </submittedName>
</protein>
<evidence type="ECO:0000313" key="3">
    <source>
        <dbReference type="Proteomes" id="UP000244201"/>
    </source>
</evidence>
<keyword evidence="2" id="KW-0808">Transferase</keyword>
<organism evidence="2 3">
    <name type="scientific">Streptomyces lunaelactis</name>
    <dbReference type="NCBI Taxonomy" id="1535768"/>
    <lineage>
        <taxon>Bacteria</taxon>
        <taxon>Bacillati</taxon>
        <taxon>Actinomycetota</taxon>
        <taxon>Actinomycetes</taxon>
        <taxon>Kitasatosporales</taxon>
        <taxon>Streptomycetaceae</taxon>
        <taxon>Streptomyces</taxon>
    </lineage>
</organism>
<keyword evidence="3" id="KW-1185">Reference proteome</keyword>
<dbReference type="GO" id="GO:0016740">
    <property type="term" value="F:transferase activity"/>
    <property type="evidence" value="ECO:0007669"/>
    <property type="project" value="UniProtKB-KW"/>
</dbReference>
<accession>A0A2R4SWQ2</accession>
<dbReference type="OrthoDB" id="2369748at2"/>
<feature type="domain" description="Glycosyltransferase 2-like" evidence="1">
    <location>
        <begin position="43"/>
        <end position="172"/>
    </location>
</feature>
<dbReference type="AlphaFoldDB" id="A0A2R4SWQ2"/>
<dbReference type="Proteomes" id="UP000244201">
    <property type="component" value="Chromosome"/>
</dbReference>
<dbReference type="GeneID" id="55654195"/>
<dbReference type="EMBL" id="CP026304">
    <property type="protein sequence ID" value="AVZ71305.1"/>
    <property type="molecule type" value="Genomic_DNA"/>
</dbReference>
<proteinExistence type="predicted"/>